<name>A0A5D3WNK8_9BACT</name>
<proteinExistence type="predicted"/>
<keyword evidence="2" id="KW-1185">Reference proteome</keyword>
<dbReference type="Proteomes" id="UP000324159">
    <property type="component" value="Unassembled WGS sequence"/>
</dbReference>
<comment type="caution">
    <text evidence="1">The sequence shown here is derived from an EMBL/GenBank/DDBJ whole genome shotgun (WGS) entry which is preliminary data.</text>
</comment>
<protein>
    <submittedName>
        <fullName evidence="1">Type I restriction and modification enzyme subunit R-like protein</fullName>
    </submittedName>
</protein>
<accession>A0A5D3WNK8</accession>
<evidence type="ECO:0000313" key="1">
    <source>
        <dbReference type="EMBL" id="TYP00152.1"/>
    </source>
</evidence>
<reference evidence="1 2" key="1">
    <citation type="submission" date="2019-07" db="EMBL/GenBank/DDBJ databases">
        <title>Genomic Encyclopedia of Type Strains, Phase IV (KMG-IV): sequencing the most valuable type-strain genomes for metagenomic binning, comparative biology and taxonomic classification.</title>
        <authorList>
            <person name="Goeker M."/>
        </authorList>
    </citation>
    <scope>NUCLEOTIDE SEQUENCE [LARGE SCALE GENOMIC DNA]</scope>
    <source>
        <strain evidence="1 2">SS015</strain>
    </source>
</reference>
<dbReference type="AlphaFoldDB" id="A0A5D3WNK8"/>
<sequence>MATIPRKTCDRFVKELGKYQTAIQSAKDREINEADTISIIKDILADIFGFDKCAEITSEFANYNTYCDLAVKIDGKIQYLIEAKAAGLNLKENHLWQTVHYGAAEGIRWVVLTNGHLWEIYKISFVRPAKANLVCSIDLLELTPCAKKDQEKLFLLCREGVRKGAMDKFVERAQSVNCFVVAAIVTSAPVTNVIRRELKKLTPALKIDTVEIEDILRSEVIRKYVLESDEAKKASSKIKKGLAKANKNQSQKETENPWPAQGELILLLYNEYSAGTTDPYGGD</sequence>
<dbReference type="EMBL" id="VNIB01000001">
    <property type="protein sequence ID" value="TYP00152.1"/>
    <property type="molecule type" value="Genomic_DNA"/>
</dbReference>
<dbReference type="RefSeq" id="WP_148894337.1">
    <property type="nucleotide sequence ID" value="NZ_VNIB01000001.1"/>
</dbReference>
<gene>
    <name evidence="1" type="ORF">EDC39_101312</name>
</gene>
<dbReference type="OrthoDB" id="570928at2"/>
<organism evidence="1 2">
    <name type="scientific">Geothermobacter ehrlichii</name>
    <dbReference type="NCBI Taxonomy" id="213224"/>
    <lineage>
        <taxon>Bacteria</taxon>
        <taxon>Pseudomonadati</taxon>
        <taxon>Thermodesulfobacteriota</taxon>
        <taxon>Desulfuromonadia</taxon>
        <taxon>Desulfuromonadales</taxon>
        <taxon>Geothermobacteraceae</taxon>
        <taxon>Geothermobacter</taxon>
    </lineage>
</organism>
<evidence type="ECO:0000313" key="2">
    <source>
        <dbReference type="Proteomes" id="UP000324159"/>
    </source>
</evidence>